<dbReference type="AlphaFoldDB" id="M0QDH8"/>
<keyword evidence="3" id="KW-1185">Reference proteome</keyword>
<name>M0QDH8_9ACTN</name>
<reference evidence="2 3" key="1">
    <citation type="submission" date="2013-01" db="EMBL/GenBank/DDBJ databases">
        <title>Whole genome shotgun sequence of Gordonia soli NBRC 108243.</title>
        <authorList>
            <person name="Isaki-Nakamura S."/>
            <person name="Hosoyama A."/>
            <person name="Tsuchikane K."/>
            <person name="Ando Y."/>
            <person name="Baba S."/>
            <person name="Ohji S."/>
            <person name="Hamada M."/>
            <person name="Tamura T."/>
            <person name="Yamazoe A."/>
            <person name="Yamazaki S."/>
            <person name="Fujita N."/>
        </authorList>
    </citation>
    <scope>NUCLEOTIDE SEQUENCE [LARGE SCALE GENOMIC DNA]</scope>
    <source>
        <strain evidence="2 3">NBRC 108243</strain>
    </source>
</reference>
<evidence type="ECO:0000313" key="2">
    <source>
        <dbReference type="EMBL" id="GAC66635.1"/>
    </source>
</evidence>
<dbReference type="PANTHER" id="PTHR23150">
    <property type="entry name" value="SULFATASE MODIFYING FACTOR 1, 2"/>
    <property type="match status" value="1"/>
</dbReference>
<dbReference type="InterPro" id="IPR051043">
    <property type="entry name" value="Sulfatase_Mod_Factor_Kinase"/>
</dbReference>
<dbReference type="Pfam" id="PF03781">
    <property type="entry name" value="FGE-sulfatase"/>
    <property type="match status" value="1"/>
</dbReference>
<feature type="domain" description="Sulfatase-modifying factor enzyme-like" evidence="1">
    <location>
        <begin position="1"/>
        <end position="285"/>
    </location>
</feature>
<dbReference type="InterPro" id="IPR005532">
    <property type="entry name" value="SUMF_dom"/>
</dbReference>
<evidence type="ECO:0000313" key="3">
    <source>
        <dbReference type="Proteomes" id="UP000011666"/>
    </source>
</evidence>
<evidence type="ECO:0000259" key="1">
    <source>
        <dbReference type="Pfam" id="PF03781"/>
    </source>
</evidence>
<accession>M0QDH8</accession>
<dbReference type="EMBL" id="BANX01000003">
    <property type="protein sequence ID" value="GAC66635.1"/>
    <property type="molecule type" value="Genomic_DNA"/>
</dbReference>
<comment type="caution">
    <text evidence="2">The sequence shown here is derived from an EMBL/GenBank/DDBJ whole genome shotgun (WGS) entry which is preliminary data.</text>
</comment>
<dbReference type="Gene3D" id="3.90.1580.10">
    <property type="entry name" value="paralog of FGE (formylglycine-generating enzyme)"/>
    <property type="match status" value="1"/>
</dbReference>
<dbReference type="PANTHER" id="PTHR23150:SF19">
    <property type="entry name" value="FORMYLGLYCINE-GENERATING ENZYME"/>
    <property type="match status" value="1"/>
</dbReference>
<organism evidence="2 3">
    <name type="scientific">Gordonia soli NBRC 108243</name>
    <dbReference type="NCBI Taxonomy" id="1223545"/>
    <lineage>
        <taxon>Bacteria</taxon>
        <taxon>Bacillati</taxon>
        <taxon>Actinomycetota</taxon>
        <taxon>Actinomycetes</taxon>
        <taxon>Mycobacteriales</taxon>
        <taxon>Gordoniaceae</taxon>
        <taxon>Gordonia</taxon>
    </lineage>
</organism>
<protein>
    <recommendedName>
        <fullName evidence="1">Sulfatase-modifying factor enzyme-like domain-containing protein</fullName>
    </recommendedName>
</protein>
<dbReference type="STRING" id="1223545.GS4_03_00830"/>
<proteinExistence type="predicted"/>
<dbReference type="Proteomes" id="UP000011666">
    <property type="component" value="Unassembled WGS sequence"/>
</dbReference>
<dbReference type="SUPFAM" id="SSF56436">
    <property type="entry name" value="C-type lectin-like"/>
    <property type="match status" value="1"/>
</dbReference>
<dbReference type="InterPro" id="IPR042095">
    <property type="entry name" value="SUMF_sf"/>
</dbReference>
<dbReference type="GO" id="GO:0120147">
    <property type="term" value="F:formylglycine-generating oxidase activity"/>
    <property type="evidence" value="ECO:0007669"/>
    <property type="project" value="TreeGrafter"/>
</dbReference>
<gene>
    <name evidence="2" type="ORF">GS4_03_00830</name>
</gene>
<dbReference type="InterPro" id="IPR016187">
    <property type="entry name" value="CTDL_fold"/>
</dbReference>
<sequence length="287" mass="31285">MGSARFYPEEQPVRVVEVEPFWIDHAPVTVGEFARFVHETGHVTTAEIAPDPAEFPDADPDLLVAGSLVFTPTSGPVPLDDHRRWWRFVAGACWSRPSGPGSDVEGRADHPVTHVSHSDALAYAAWAGKRLPGEAEWEFAARGGCADAQGDELTADAEFTWDIDGIDDLDDVPATVFVGDFPWRHTGRRGPGTTAIYTNPPDRRGLVDMIGNVWEWTADAHTRDHRPPAGGSCCAPARPATLARHRTIKGGSHLCSPQYCLRYRPAARQGQDEDSSTGHLGFRCVAD</sequence>
<dbReference type="eggNOG" id="COG1262">
    <property type="taxonomic scope" value="Bacteria"/>
</dbReference>